<dbReference type="SUPFAM" id="SSF50475">
    <property type="entry name" value="FMN-binding split barrel"/>
    <property type="match status" value="1"/>
</dbReference>
<dbReference type="InterPro" id="IPR024747">
    <property type="entry name" value="Pyridox_Oxase-rel"/>
</dbReference>
<dbReference type="AlphaFoldDB" id="A0A1R1Y9P1"/>
<dbReference type="PANTHER" id="PTHR34071:SF2">
    <property type="entry name" value="FLAVIN-NUCLEOTIDE-BINDING PROTEIN"/>
    <property type="match status" value="1"/>
</dbReference>
<gene>
    <name evidence="1" type="ORF">AYI70_g2122</name>
</gene>
<dbReference type="InterPro" id="IPR012349">
    <property type="entry name" value="Split_barrel_FMN-bd"/>
</dbReference>
<dbReference type="Proteomes" id="UP000187283">
    <property type="component" value="Unassembled WGS sequence"/>
</dbReference>
<dbReference type="STRING" id="133412.A0A1R1Y9P1"/>
<dbReference type="Pfam" id="PF12900">
    <property type="entry name" value="Pyridox_ox_2"/>
    <property type="match status" value="1"/>
</dbReference>
<reference evidence="1 2" key="1">
    <citation type="submission" date="2017-01" db="EMBL/GenBank/DDBJ databases">
        <authorList>
            <person name="Mah S.A."/>
            <person name="Swanson W.J."/>
            <person name="Moy G.W."/>
            <person name="Vacquier V.D."/>
        </authorList>
    </citation>
    <scope>NUCLEOTIDE SEQUENCE [LARGE SCALE GENOMIC DNA]</scope>
    <source>
        <strain evidence="1 2">GSMNP</strain>
    </source>
</reference>
<evidence type="ECO:0008006" key="3">
    <source>
        <dbReference type="Google" id="ProtNLM"/>
    </source>
</evidence>
<evidence type="ECO:0000313" key="1">
    <source>
        <dbReference type="EMBL" id="OMJ23659.1"/>
    </source>
</evidence>
<keyword evidence="2" id="KW-1185">Reference proteome</keyword>
<dbReference type="PANTHER" id="PTHR34071">
    <property type="entry name" value="5-NITROIMIDAZOLE ANTIBIOTICS RESISTANCE PROTEIN, NIMA-FAMILY-RELATED PROTEIN-RELATED"/>
    <property type="match status" value="1"/>
</dbReference>
<comment type="caution">
    <text evidence="1">The sequence shown here is derived from an EMBL/GenBank/DDBJ whole genome shotgun (WGS) entry which is preliminary data.</text>
</comment>
<dbReference type="EMBL" id="LSSN01000498">
    <property type="protein sequence ID" value="OMJ23659.1"/>
    <property type="molecule type" value="Genomic_DNA"/>
</dbReference>
<proteinExistence type="predicted"/>
<protein>
    <recommendedName>
        <fullName evidence="3">Flavin-nucleotide-binding protein</fullName>
    </recommendedName>
</protein>
<evidence type="ECO:0000313" key="2">
    <source>
        <dbReference type="Proteomes" id="UP000187283"/>
    </source>
</evidence>
<dbReference type="OrthoDB" id="444432at2759"/>
<accession>A0A1R1Y9P1</accession>
<organism evidence="1 2">
    <name type="scientific">Smittium culicis</name>
    <dbReference type="NCBI Taxonomy" id="133412"/>
    <lineage>
        <taxon>Eukaryota</taxon>
        <taxon>Fungi</taxon>
        <taxon>Fungi incertae sedis</taxon>
        <taxon>Zoopagomycota</taxon>
        <taxon>Kickxellomycotina</taxon>
        <taxon>Harpellomycetes</taxon>
        <taxon>Harpellales</taxon>
        <taxon>Legeriomycetaceae</taxon>
        <taxon>Smittium</taxon>
    </lineage>
</organism>
<dbReference type="Gene3D" id="2.30.110.10">
    <property type="entry name" value="Electron Transport, Fmn-binding Protein, Chain A"/>
    <property type="match status" value="1"/>
</dbReference>
<name>A0A1R1Y9P1_9FUNG</name>
<sequence>MATYEPKSSKDINFVKRIRERAHYDYETVNQILDAGLLAHVGFVVPKKKSSSDVNDDDSEIPYPNVIPMVFDRIDQTLYLHGYISGRLLKALSGPPTGSISEEPAPKACVTVSIMDGLIVTTSAMNISNNYRSVCCYGKARLVEDGDEKVKGLAAIVDKHFLGGKKWDDCREIQDREIKSTRVVAIDIETASAVKRDVGPNDDKEDRVNPEIVDKIWSGVIPIKTTFGKPIPSEYNNAKIPDYIATLENKSI</sequence>